<dbReference type="GO" id="GO:0004519">
    <property type="term" value="F:endonuclease activity"/>
    <property type="evidence" value="ECO:0007669"/>
    <property type="project" value="InterPro"/>
</dbReference>
<dbReference type="SMART" id="SM00507">
    <property type="entry name" value="HNHc"/>
    <property type="match status" value="1"/>
</dbReference>
<dbReference type="Pfam" id="PF01844">
    <property type="entry name" value="HNH"/>
    <property type="match status" value="1"/>
</dbReference>
<dbReference type="AlphaFoldDB" id="A0A0F9RYK2"/>
<dbReference type="Gene3D" id="1.10.30.50">
    <property type="match status" value="1"/>
</dbReference>
<comment type="caution">
    <text evidence="2">The sequence shown here is derived from an EMBL/GenBank/DDBJ whole genome shotgun (WGS) entry which is preliminary data.</text>
</comment>
<dbReference type="GO" id="GO:0008270">
    <property type="term" value="F:zinc ion binding"/>
    <property type="evidence" value="ECO:0007669"/>
    <property type="project" value="InterPro"/>
</dbReference>
<reference evidence="2" key="1">
    <citation type="journal article" date="2015" name="Nature">
        <title>Complex archaea that bridge the gap between prokaryotes and eukaryotes.</title>
        <authorList>
            <person name="Spang A."/>
            <person name="Saw J.H."/>
            <person name="Jorgensen S.L."/>
            <person name="Zaremba-Niedzwiedzka K."/>
            <person name="Martijn J."/>
            <person name="Lind A.E."/>
            <person name="van Eijk R."/>
            <person name="Schleper C."/>
            <person name="Guy L."/>
            <person name="Ettema T.J."/>
        </authorList>
    </citation>
    <scope>NUCLEOTIDE SEQUENCE</scope>
</reference>
<dbReference type="EMBL" id="LAZR01000711">
    <property type="protein sequence ID" value="KKN59909.1"/>
    <property type="molecule type" value="Genomic_DNA"/>
</dbReference>
<organism evidence="2">
    <name type="scientific">marine sediment metagenome</name>
    <dbReference type="NCBI Taxonomy" id="412755"/>
    <lineage>
        <taxon>unclassified sequences</taxon>
        <taxon>metagenomes</taxon>
        <taxon>ecological metagenomes</taxon>
    </lineage>
</organism>
<gene>
    <name evidence="2" type="ORF">LCGC14_0537340</name>
</gene>
<evidence type="ECO:0000259" key="1">
    <source>
        <dbReference type="SMART" id="SM00507"/>
    </source>
</evidence>
<name>A0A0F9RYK2_9ZZZZ</name>
<feature type="domain" description="HNH nuclease" evidence="1">
    <location>
        <begin position="146"/>
        <end position="191"/>
    </location>
</feature>
<dbReference type="GO" id="GO:0003676">
    <property type="term" value="F:nucleic acid binding"/>
    <property type="evidence" value="ECO:0007669"/>
    <property type="project" value="InterPro"/>
</dbReference>
<dbReference type="InterPro" id="IPR003615">
    <property type="entry name" value="HNH_nuc"/>
</dbReference>
<evidence type="ECO:0000313" key="2">
    <source>
        <dbReference type="EMBL" id="KKN59909.1"/>
    </source>
</evidence>
<protein>
    <recommendedName>
        <fullName evidence="1">HNH nuclease domain-containing protein</fullName>
    </recommendedName>
</protein>
<dbReference type="InterPro" id="IPR002711">
    <property type="entry name" value="HNH"/>
</dbReference>
<accession>A0A0F9RYK2</accession>
<dbReference type="CDD" id="cd00085">
    <property type="entry name" value="HNHc"/>
    <property type="match status" value="1"/>
</dbReference>
<proteinExistence type="predicted"/>
<sequence length="204" mass="25057">MKKVKRCTNCYRFLGESAFGWQKDKRYLKGGRACSVCKKCCRVKSYIRRELNPEYFKQYYKDNTDHLKQYSKQHRKDNPEYYKQYYKNNPEYFKQHFKRYWKDNAEYKRQYDKQYGLNNRDKVYAKNAKRRAMKLRQSPQLNQEEKHRIETLYRRAQKLSGDWHVDHIRPISKGGLHHPDNMQLIPANENLRKGAKYPEEFYGK</sequence>